<feature type="region of interest" description="Disordered" evidence="1">
    <location>
        <begin position="1"/>
        <end position="32"/>
    </location>
</feature>
<organism evidence="2">
    <name type="scientific">Guillardia theta (strain CCMP2712)</name>
    <name type="common">Cryptophyte</name>
    <dbReference type="NCBI Taxonomy" id="905079"/>
    <lineage>
        <taxon>Eukaryota</taxon>
        <taxon>Cryptophyceae</taxon>
        <taxon>Pyrenomonadales</taxon>
        <taxon>Geminigeraceae</taxon>
        <taxon>Guillardia</taxon>
    </lineage>
</organism>
<feature type="region of interest" description="Disordered" evidence="1">
    <location>
        <begin position="595"/>
        <end position="779"/>
    </location>
</feature>
<reference evidence="4" key="2">
    <citation type="submission" date="2012-11" db="EMBL/GenBank/DDBJ databases">
        <authorList>
            <person name="Kuo A."/>
            <person name="Curtis B.A."/>
            <person name="Tanifuji G."/>
            <person name="Burki F."/>
            <person name="Gruber A."/>
            <person name="Irimia M."/>
            <person name="Maruyama S."/>
            <person name="Arias M.C."/>
            <person name="Ball S.G."/>
            <person name="Gile G.H."/>
            <person name="Hirakawa Y."/>
            <person name="Hopkins J.F."/>
            <person name="Rensing S.A."/>
            <person name="Schmutz J."/>
            <person name="Symeonidi A."/>
            <person name="Elias M."/>
            <person name="Eveleigh R.J."/>
            <person name="Herman E.K."/>
            <person name="Klute M.J."/>
            <person name="Nakayama T."/>
            <person name="Obornik M."/>
            <person name="Reyes-Prieto A."/>
            <person name="Armbrust E.V."/>
            <person name="Aves S.J."/>
            <person name="Beiko R.G."/>
            <person name="Coutinho P."/>
            <person name="Dacks J.B."/>
            <person name="Durnford D.G."/>
            <person name="Fast N.M."/>
            <person name="Green B.R."/>
            <person name="Grisdale C."/>
            <person name="Hempe F."/>
            <person name="Henrissat B."/>
            <person name="Hoppner M.P."/>
            <person name="Ishida K.-I."/>
            <person name="Kim E."/>
            <person name="Koreny L."/>
            <person name="Kroth P.G."/>
            <person name="Liu Y."/>
            <person name="Malik S.-B."/>
            <person name="Maier U.G."/>
            <person name="McRose D."/>
            <person name="Mock T."/>
            <person name="Neilson J.A."/>
            <person name="Onodera N.T."/>
            <person name="Poole A.M."/>
            <person name="Pritham E.J."/>
            <person name="Richards T.A."/>
            <person name="Rocap G."/>
            <person name="Roy S.W."/>
            <person name="Sarai C."/>
            <person name="Schaack S."/>
            <person name="Shirato S."/>
            <person name="Slamovits C.H."/>
            <person name="Spencer D.F."/>
            <person name="Suzuki S."/>
            <person name="Worden A.Z."/>
            <person name="Zauner S."/>
            <person name="Barry K."/>
            <person name="Bell C."/>
            <person name="Bharti A.K."/>
            <person name="Crow J.A."/>
            <person name="Grimwood J."/>
            <person name="Kramer R."/>
            <person name="Lindquist E."/>
            <person name="Lucas S."/>
            <person name="Salamov A."/>
            <person name="McFadden G.I."/>
            <person name="Lane C.E."/>
            <person name="Keeling P.J."/>
            <person name="Gray M.W."/>
            <person name="Grigoriev I.V."/>
            <person name="Archibald J.M."/>
        </authorList>
    </citation>
    <scope>NUCLEOTIDE SEQUENCE</scope>
    <source>
        <strain evidence="4">CCMP2712</strain>
    </source>
</reference>
<dbReference type="HOGENOM" id="CLU_359624_0_0_1"/>
<feature type="compositionally biased region" description="Basic and acidic residues" evidence="1">
    <location>
        <begin position="9"/>
        <end position="19"/>
    </location>
</feature>
<feature type="compositionally biased region" description="Acidic residues" evidence="1">
    <location>
        <begin position="707"/>
        <end position="723"/>
    </location>
</feature>
<evidence type="ECO:0000313" key="3">
    <source>
        <dbReference type="EnsemblProtists" id="EKX49193"/>
    </source>
</evidence>
<sequence length="779" mass="87867">MVDANQQLDDAHTEDRSSGHADAGNSMAAVPLNDRSNMANGRIYSWKRFVPEVDDILELRKQNEDEKSAWCHAKVQEVKRDEESKRVECLLKYLKDCFIEDNQVAKAGDEEWVEISDKVCDASTDFENPKRTIWPKNGRYFVKHENESLFSIGRLCDLNCGRELTICKPGRKYGIAWEALAAYNENFHPTLSKHSRIKSGSVIYLPKDKEHEGQANDENAGVGTSRSARKRRVDRNLSDFSPAKTEKSLTESFEESFGSPQEDRDLTSGRPAKTRRSLVSRSRSIERKYHECLLLRDKPENCVSSYCVNFRQTARRGLLEEILPTDHDVDLYHNMEKKTTEKASKDADALLQYSANGLSKISRGTLNHMSPESSILYKMVKNKRSLDQRIYWRDYREKETTGEEGASPVSHQEPRAVEEADSGSYRSALRIFGGRLELNAPMLCREIEESNASTSGWSSFVPSHPNFANTFSMIDCSKRLLTDALKACGRPRTEVERQVQLNLATDYLEVIFGMQGQAFRSVLETISKSMSEVDNKIQNLRELHAQRTGSKEEFNNSAFLPFHSMQSTAPKSSDRRDIKNNEMLSEFEAAYGCERPAAEASRRKLTAGSSQAQERRRLETPIEMTRKKKTIQGVAYKDTSNGGKSEKSVRQGQQELHVDKERGVQEPAKSLNVEVTPPNEPHPAAAPKPPMTEDKTLDSFQEFFGGDPDDTEEEEEDDEEEEGEKDRLPSRGGEDTRASRGSNVVSDMKERGSCSSLGQVGQSGGSTPTRVKKMAFVVK</sequence>
<protein>
    <recommendedName>
        <fullName evidence="5">LysM domain-containing protein</fullName>
    </recommendedName>
</protein>
<dbReference type="RefSeq" id="XP_005836173.1">
    <property type="nucleotide sequence ID" value="XM_005836116.1"/>
</dbReference>
<proteinExistence type="predicted"/>
<gene>
    <name evidence="2" type="ORF">GUITHDRAFT_136341</name>
</gene>
<accession>L1JL11</accession>
<dbReference type="EMBL" id="JH992983">
    <property type="protein sequence ID" value="EKX49193.1"/>
    <property type="molecule type" value="Genomic_DNA"/>
</dbReference>
<dbReference type="AlphaFoldDB" id="L1JL11"/>
<reference evidence="2 4" key="1">
    <citation type="journal article" date="2012" name="Nature">
        <title>Algal genomes reveal evolutionary mosaicism and the fate of nucleomorphs.</title>
        <authorList>
            <consortium name="DOE Joint Genome Institute"/>
            <person name="Curtis B.A."/>
            <person name="Tanifuji G."/>
            <person name="Burki F."/>
            <person name="Gruber A."/>
            <person name="Irimia M."/>
            <person name="Maruyama S."/>
            <person name="Arias M.C."/>
            <person name="Ball S.G."/>
            <person name="Gile G.H."/>
            <person name="Hirakawa Y."/>
            <person name="Hopkins J.F."/>
            <person name="Kuo A."/>
            <person name="Rensing S.A."/>
            <person name="Schmutz J."/>
            <person name="Symeonidi A."/>
            <person name="Elias M."/>
            <person name="Eveleigh R.J."/>
            <person name="Herman E.K."/>
            <person name="Klute M.J."/>
            <person name="Nakayama T."/>
            <person name="Obornik M."/>
            <person name="Reyes-Prieto A."/>
            <person name="Armbrust E.V."/>
            <person name="Aves S.J."/>
            <person name="Beiko R.G."/>
            <person name="Coutinho P."/>
            <person name="Dacks J.B."/>
            <person name="Durnford D.G."/>
            <person name="Fast N.M."/>
            <person name="Green B.R."/>
            <person name="Grisdale C.J."/>
            <person name="Hempel F."/>
            <person name="Henrissat B."/>
            <person name="Hoppner M.P."/>
            <person name="Ishida K."/>
            <person name="Kim E."/>
            <person name="Koreny L."/>
            <person name="Kroth P.G."/>
            <person name="Liu Y."/>
            <person name="Malik S.B."/>
            <person name="Maier U.G."/>
            <person name="McRose D."/>
            <person name="Mock T."/>
            <person name="Neilson J.A."/>
            <person name="Onodera N.T."/>
            <person name="Poole A.M."/>
            <person name="Pritham E.J."/>
            <person name="Richards T.A."/>
            <person name="Rocap G."/>
            <person name="Roy S.W."/>
            <person name="Sarai C."/>
            <person name="Schaack S."/>
            <person name="Shirato S."/>
            <person name="Slamovits C.H."/>
            <person name="Spencer D.F."/>
            <person name="Suzuki S."/>
            <person name="Worden A.Z."/>
            <person name="Zauner S."/>
            <person name="Barry K."/>
            <person name="Bell C."/>
            <person name="Bharti A.K."/>
            <person name="Crow J.A."/>
            <person name="Grimwood J."/>
            <person name="Kramer R."/>
            <person name="Lindquist E."/>
            <person name="Lucas S."/>
            <person name="Salamov A."/>
            <person name="McFadden G.I."/>
            <person name="Lane C.E."/>
            <person name="Keeling P.J."/>
            <person name="Gray M.W."/>
            <person name="Grigoriev I.V."/>
            <person name="Archibald J.M."/>
        </authorList>
    </citation>
    <scope>NUCLEOTIDE SEQUENCE</scope>
    <source>
        <strain evidence="2 4">CCMP2712</strain>
    </source>
</reference>
<dbReference type="Proteomes" id="UP000011087">
    <property type="component" value="Unassembled WGS sequence"/>
</dbReference>
<dbReference type="GeneID" id="17305864"/>
<feature type="region of interest" description="Disordered" evidence="1">
    <location>
        <begin position="208"/>
        <end position="281"/>
    </location>
</feature>
<dbReference type="KEGG" id="gtt:GUITHDRAFT_136341"/>
<feature type="compositionally biased region" description="Pro residues" evidence="1">
    <location>
        <begin position="678"/>
        <end position="690"/>
    </location>
</feature>
<evidence type="ECO:0000313" key="4">
    <source>
        <dbReference type="Proteomes" id="UP000011087"/>
    </source>
</evidence>
<evidence type="ECO:0008006" key="5">
    <source>
        <dbReference type="Google" id="ProtNLM"/>
    </source>
</evidence>
<name>L1JL11_GUITC</name>
<feature type="compositionally biased region" description="Basic and acidic residues" evidence="1">
    <location>
        <begin position="724"/>
        <end position="738"/>
    </location>
</feature>
<evidence type="ECO:0000256" key="1">
    <source>
        <dbReference type="SAM" id="MobiDB-lite"/>
    </source>
</evidence>
<dbReference type="PaxDb" id="55529-EKX49193"/>
<evidence type="ECO:0000313" key="2">
    <source>
        <dbReference type="EMBL" id="EKX49193.1"/>
    </source>
</evidence>
<reference evidence="3" key="3">
    <citation type="submission" date="2016-03" db="UniProtKB">
        <authorList>
            <consortium name="EnsemblProtists"/>
        </authorList>
    </citation>
    <scope>IDENTIFICATION</scope>
</reference>
<keyword evidence="4" id="KW-1185">Reference proteome</keyword>
<feature type="region of interest" description="Disordered" evidence="1">
    <location>
        <begin position="401"/>
        <end position="420"/>
    </location>
</feature>
<dbReference type="EnsemblProtists" id="EKX49193">
    <property type="protein sequence ID" value="EKX49193"/>
    <property type="gene ID" value="GUITHDRAFT_136341"/>
</dbReference>